<dbReference type="Pfam" id="PF08630">
    <property type="entry name" value="Dfp1_Him1_M"/>
    <property type="match status" value="1"/>
</dbReference>
<dbReference type="Gene3D" id="6.10.250.3410">
    <property type="entry name" value="DBF zinc finger"/>
    <property type="match status" value="1"/>
</dbReference>
<dbReference type="InterPro" id="IPR051590">
    <property type="entry name" value="Replication_Regulatory_Kinase"/>
</dbReference>
<feature type="region of interest" description="Disordered" evidence="5">
    <location>
        <begin position="39"/>
        <end position="58"/>
    </location>
</feature>
<gene>
    <name evidence="7" type="ORF">BU16DRAFT_49510</name>
</gene>
<dbReference type="CDD" id="cd00027">
    <property type="entry name" value="BRCT"/>
    <property type="match status" value="1"/>
</dbReference>
<keyword evidence="1" id="KW-0479">Metal-binding</keyword>
<evidence type="ECO:0000313" key="7">
    <source>
        <dbReference type="EMBL" id="KAF2494840.1"/>
    </source>
</evidence>
<sequence length="651" mass="72224">MAAVSIPPSPQVISTMTSRRAPLANIPNAANSPFRAVAAAASKRQRSHAGDQRELAYGQPPPAKKLIVEVDDAEARRHGLGRRTTHNPNAFQRKLEAAREVKAPSKASERPQKVTNENLESIRQWQKYYKRMFPTFVFYFDSIPDDVRSRASRQAHTLGAREEKFFSKAVTHVVTTRPIPPENDSSSSSGMQTSSSNHAGKGASRTIDPSVLDRSAETQAQSLKGRFTFEAPMPKTNNGDILHKAREMGMKIWSAEKLQRMLNTMFHTDTGEQVPEHPRRHAIAQTKAGRDIDLQQLLQNEKVNGPADRDLTVATQEMVQIRGYYIYIHDMDEQTRPCMIREYAKPATKEEGKWPQFRVTGPGKCPFVEDPNHSKRSHAQEKQPEARIERASIAVPRTRAAAAMEAAKDGQSVSIGEKRILAQNNNLARRPTSAAGQPGGLLNQSKPLDPPALVPAKRGNPDSMPPMFGSAQASIRSIPRFAGGEPVASGIQPSNVTSAIRSQMISSTAAAPGARAGTSKEMHQLKRKVLEKNSVPSATSIPSSYMNDVRAAINNDCGPPPRAAKRKAQDTLTHIHEDMTLSEEEKLPRKVAVVRRKKATEKELKPGYCENCREKFNDFDEHITSRKHRKFALTLDNWRELDALLGQLVRR</sequence>
<feature type="domain" description="DBF4-type" evidence="6">
    <location>
        <begin position="602"/>
        <end position="651"/>
    </location>
</feature>
<feature type="compositionally biased region" description="Basic and acidic residues" evidence="5">
    <location>
        <begin position="370"/>
        <end position="390"/>
    </location>
</feature>
<evidence type="ECO:0000256" key="4">
    <source>
        <dbReference type="PROSITE-ProRule" id="PRU00600"/>
    </source>
</evidence>
<evidence type="ECO:0000256" key="3">
    <source>
        <dbReference type="ARBA" id="ARBA00022833"/>
    </source>
</evidence>
<dbReference type="GO" id="GO:0008270">
    <property type="term" value="F:zinc ion binding"/>
    <property type="evidence" value="ECO:0007669"/>
    <property type="project" value="UniProtKB-KW"/>
</dbReference>
<dbReference type="SMART" id="SM00586">
    <property type="entry name" value="ZnF_DBF"/>
    <property type="match status" value="1"/>
</dbReference>
<keyword evidence="8" id="KW-1185">Reference proteome</keyword>
<keyword evidence="2 4" id="KW-0863">Zinc-finger</keyword>
<dbReference type="InterPro" id="IPR055116">
    <property type="entry name" value="DBF4_BRCT"/>
</dbReference>
<feature type="region of interest" description="Disordered" evidence="5">
    <location>
        <begin position="175"/>
        <end position="211"/>
    </location>
</feature>
<dbReference type="GO" id="GO:0003676">
    <property type="term" value="F:nucleic acid binding"/>
    <property type="evidence" value="ECO:0007669"/>
    <property type="project" value="InterPro"/>
</dbReference>
<evidence type="ECO:0000256" key="2">
    <source>
        <dbReference type="ARBA" id="ARBA00022771"/>
    </source>
</evidence>
<dbReference type="SUPFAM" id="SSF52113">
    <property type="entry name" value="BRCT domain"/>
    <property type="match status" value="1"/>
</dbReference>
<dbReference type="PANTHER" id="PTHR15375:SF26">
    <property type="entry name" value="PROTEIN CHIFFON"/>
    <property type="match status" value="1"/>
</dbReference>
<dbReference type="Pfam" id="PF07535">
    <property type="entry name" value="zf-DBF"/>
    <property type="match status" value="1"/>
</dbReference>
<dbReference type="InterPro" id="IPR013939">
    <property type="entry name" value="Regulatory_Dfp1/Him1"/>
</dbReference>
<dbReference type="Proteomes" id="UP000799750">
    <property type="component" value="Unassembled WGS sequence"/>
</dbReference>
<accession>A0A6A6QS59</accession>
<dbReference type="GO" id="GO:0043539">
    <property type="term" value="F:protein serine/threonine kinase activator activity"/>
    <property type="evidence" value="ECO:0007669"/>
    <property type="project" value="TreeGrafter"/>
</dbReference>
<dbReference type="PANTHER" id="PTHR15375">
    <property type="entry name" value="ACTIVATOR OF S-PHASE KINASE-RELATED"/>
    <property type="match status" value="1"/>
</dbReference>
<organism evidence="7 8">
    <name type="scientific">Lophium mytilinum</name>
    <dbReference type="NCBI Taxonomy" id="390894"/>
    <lineage>
        <taxon>Eukaryota</taxon>
        <taxon>Fungi</taxon>
        <taxon>Dikarya</taxon>
        <taxon>Ascomycota</taxon>
        <taxon>Pezizomycotina</taxon>
        <taxon>Dothideomycetes</taxon>
        <taxon>Pleosporomycetidae</taxon>
        <taxon>Mytilinidiales</taxon>
        <taxon>Mytilinidiaceae</taxon>
        <taxon>Lophium</taxon>
    </lineage>
</organism>
<dbReference type="EMBL" id="MU004190">
    <property type="protein sequence ID" value="KAF2494840.1"/>
    <property type="molecule type" value="Genomic_DNA"/>
</dbReference>
<dbReference type="GO" id="GO:0031431">
    <property type="term" value="C:Dbf4-dependent protein kinase complex"/>
    <property type="evidence" value="ECO:0007669"/>
    <property type="project" value="TreeGrafter"/>
</dbReference>
<dbReference type="InterPro" id="IPR038545">
    <property type="entry name" value="Znf_DBF_sf"/>
</dbReference>
<reference evidence="7" key="1">
    <citation type="journal article" date="2020" name="Stud. Mycol.">
        <title>101 Dothideomycetes genomes: a test case for predicting lifestyles and emergence of pathogens.</title>
        <authorList>
            <person name="Haridas S."/>
            <person name="Albert R."/>
            <person name="Binder M."/>
            <person name="Bloem J."/>
            <person name="Labutti K."/>
            <person name="Salamov A."/>
            <person name="Andreopoulos B."/>
            <person name="Baker S."/>
            <person name="Barry K."/>
            <person name="Bills G."/>
            <person name="Bluhm B."/>
            <person name="Cannon C."/>
            <person name="Castanera R."/>
            <person name="Culley D."/>
            <person name="Daum C."/>
            <person name="Ezra D."/>
            <person name="Gonzalez J."/>
            <person name="Henrissat B."/>
            <person name="Kuo A."/>
            <person name="Liang C."/>
            <person name="Lipzen A."/>
            <person name="Lutzoni F."/>
            <person name="Magnuson J."/>
            <person name="Mondo S."/>
            <person name="Nolan M."/>
            <person name="Ohm R."/>
            <person name="Pangilinan J."/>
            <person name="Park H.-J."/>
            <person name="Ramirez L."/>
            <person name="Alfaro M."/>
            <person name="Sun H."/>
            <person name="Tritt A."/>
            <person name="Yoshinaga Y."/>
            <person name="Zwiers L.-H."/>
            <person name="Turgeon B."/>
            <person name="Goodwin S."/>
            <person name="Spatafora J."/>
            <person name="Crous P."/>
            <person name="Grigoriev I."/>
        </authorList>
    </citation>
    <scope>NUCLEOTIDE SEQUENCE</scope>
    <source>
        <strain evidence="7">CBS 269.34</strain>
    </source>
</reference>
<dbReference type="InterPro" id="IPR006572">
    <property type="entry name" value="Znf_DBF"/>
</dbReference>
<dbReference type="FunFam" id="6.10.250.3410:FF:000001">
    <property type="entry name" value="Protein DBF4 homolog A"/>
    <property type="match status" value="1"/>
</dbReference>
<dbReference type="Gene3D" id="3.40.50.10190">
    <property type="entry name" value="BRCT domain"/>
    <property type="match status" value="1"/>
</dbReference>
<dbReference type="OrthoDB" id="21380at2759"/>
<name>A0A6A6QS59_9PEZI</name>
<evidence type="ECO:0000256" key="1">
    <source>
        <dbReference type="ARBA" id="ARBA00022723"/>
    </source>
</evidence>
<dbReference type="GO" id="GO:0010571">
    <property type="term" value="P:positive regulation of nuclear cell cycle DNA replication"/>
    <property type="evidence" value="ECO:0007669"/>
    <property type="project" value="TreeGrafter"/>
</dbReference>
<dbReference type="GO" id="GO:1901987">
    <property type="term" value="P:regulation of cell cycle phase transition"/>
    <property type="evidence" value="ECO:0007669"/>
    <property type="project" value="TreeGrafter"/>
</dbReference>
<evidence type="ECO:0000259" key="6">
    <source>
        <dbReference type="PROSITE" id="PS51265"/>
    </source>
</evidence>
<dbReference type="InterPro" id="IPR036420">
    <property type="entry name" value="BRCT_dom_sf"/>
</dbReference>
<evidence type="ECO:0000256" key="5">
    <source>
        <dbReference type="SAM" id="MobiDB-lite"/>
    </source>
</evidence>
<keyword evidence="3" id="KW-0862">Zinc</keyword>
<proteinExistence type="predicted"/>
<dbReference type="AlphaFoldDB" id="A0A6A6QS59"/>
<protein>
    <recommendedName>
        <fullName evidence="6">DBF4-type domain-containing protein</fullName>
    </recommendedName>
</protein>
<feature type="region of interest" description="Disordered" evidence="5">
    <location>
        <begin position="428"/>
        <end position="452"/>
    </location>
</feature>
<evidence type="ECO:0000313" key="8">
    <source>
        <dbReference type="Proteomes" id="UP000799750"/>
    </source>
</evidence>
<feature type="region of interest" description="Disordered" evidence="5">
    <location>
        <begin position="368"/>
        <end position="391"/>
    </location>
</feature>
<dbReference type="Pfam" id="PF22437">
    <property type="entry name" value="DBF4_BRCT"/>
    <property type="match status" value="1"/>
</dbReference>
<dbReference type="PROSITE" id="PS51265">
    <property type="entry name" value="ZF_DBF4"/>
    <property type="match status" value="1"/>
</dbReference>
<feature type="compositionally biased region" description="Low complexity" evidence="5">
    <location>
        <begin position="185"/>
        <end position="196"/>
    </location>
</feature>